<accession>A0AAD7AQZ8</accession>
<feature type="region of interest" description="Disordered" evidence="2">
    <location>
        <begin position="1"/>
        <end position="26"/>
    </location>
</feature>
<evidence type="ECO:0000313" key="4">
    <source>
        <dbReference type="EMBL" id="KAJ7366328.1"/>
    </source>
</evidence>
<dbReference type="Gene3D" id="1.20.1280.50">
    <property type="match status" value="1"/>
</dbReference>
<organism evidence="4 5">
    <name type="scientific">Mycena albidolilacea</name>
    <dbReference type="NCBI Taxonomy" id="1033008"/>
    <lineage>
        <taxon>Eukaryota</taxon>
        <taxon>Fungi</taxon>
        <taxon>Dikarya</taxon>
        <taxon>Basidiomycota</taxon>
        <taxon>Agaricomycotina</taxon>
        <taxon>Agaricomycetes</taxon>
        <taxon>Agaricomycetidae</taxon>
        <taxon>Agaricales</taxon>
        <taxon>Marasmiineae</taxon>
        <taxon>Mycenaceae</taxon>
        <taxon>Mycena</taxon>
    </lineage>
</organism>
<keyword evidence="1" id="KW-0175">Coiled coil</keyword>
<feature type="coiled-coil region" evidence="1">
    <location>
        <begin position="28"/>
        <end position="62"/>
    </location>
</feature>
<dbReference type="InterPro" id="IPR032675">
    <property type="entry name" value="LRR_dom_sf"/>
</dbReference>
<dbReference type="Pfam" id="PF12937">
    <property type="entry name" value="F-box-like"/>
    <property type="match status" value="1"/>
</dbReference>
<dbReference type="EMBL" id="JARIHO010000002">
    <property type="protein sequence ID" value="KAJ7366328.1"/>
    <property type="molecule type" value="Genomic_DNA"/>
</dbReference>
<dbReference type="InterPro" id="IPR001810">
    <property type="entry name" value="F-box_dom"/>
</dbReference>
<sequence>MATRTESSRTSMRNFSAQETERTKGLSMTQIKHLIQESDSKISSLENEIAALESESQIQIATVTELRDREQATCAALRSLVAPIRTLPVELLAEIFVLSAQQSTPFYSSVSTIKDAFRVSHVCGYWRQIASGTPRLWARPIGVSVLRWNGRARSDELYADGLRAWFARSTPLSVPVVITGFWDIKSMPETGSRVTGELRRIASRWGTLQVMCQGILASFLMQLTAGVKLDSLEELDLPPIKADVPDFDPAVIVAFATAPRLRKLTMFLTYSLAIPMPWTQLTDINVIDRREPDLFLDIFAQCSNLVRASVRIEGWSVLPPARSDITALDHLQFLTLTFSSKGVHVMPFFTRLSAPALDHLRLHMESHEGAQWDETTFTAFQLRAPNITRLEINGYGSRIESTALRAALIHAPSLTHLSVDHCSHAIDDALLRALHYTDDEQPLVPRLYSLSFINLTGNRLSEDLLASMLASRWWSDVELASRSRPPAVSRWSRLQFGGTTNSHLRFSQSFRDLTHELYPVRWYI</sequence>
<reference evidence="4" key="1">
    <citation type="submission" date="2023-03" db="EMBL/GenBank/DDBJ databases">
        <title>Massive genome expansion in bonnet fungi (Mycena s.s.) driven by repeated elements and novel gene families across ecological guilds.</title>
        <authorList>
            <consortium name="Lawrence Berkeley National Laboratory"/>
            <person name="Harder C.B."/>
            <person name="Miyauchi S."/>
            <person name="Viragh M."/>
            <person name="Kuo A."/>
            <person name="Thoen E."/>
            <person name="Andreopoulos B."/>
            <person name="Lu D."/>
            <person name="Skrede I."/>
            <person name="Drula E."/>
            <person name="Henrissat B."/>
            <person name="Morin E."/>
            <person name="Kohler A."/>
            <person name="Barry K."/>
            <person name="LaButti K."/>
            <person name="Morin E."/>
            <person name="Salamov A."/>
            <person name="Lipzen A."/>
            <person name="Mereny Z."/>
            <person name="Hegedus B."/>
            <person name="Baldrian P."/>
            <person name="Stursova M."/>
            <person name="Weitz H."/>
            <person name="Taylor A."/>
            <person name="Grigoriev I.V."/>
            <person name="Nagy L.G."/>
            <person name="Martin F."/>
            <person name="Kauserud H."/>
        </authorList>
    </citation>
    <scope>NUCLEOTIDE SEQUENCE</scope>
    <source>
        <strain evidence="4">CBHHK002</strain>
    </source>
</reference>
<evidence type="ECO:0000313" key="5">
    <source>
        <dbReference type="Proteomes" id="UP001218218"/>
    </source>
</evidence>
<name>A0AAD7AQZ8_9AGAR</name>
<dbReference type="SUPFAM" id="SSF52047">
    <property type="entry name" value="RNI-like"/>
    <property type="match status" value="1"/>
</dbReference>
<protein>
    <recommendedName>
        <fullName evidence="3">F-box domain-containing protein</fullName>
    </recommendedName>
</protein>
<evidence type="ECO:0000256" key="1">
    <source>
        <dbReference type="SAM" id="Coils"/>
    </source>
</evidence>
<feature type="compositionally biased region" description="Polar residues" evidence="2">
    <location>
        <begin position="1"/>
        <end position="18"/>
    </location>
</feature>
<evidence type="ECO:0000256" key="2">
    <source>
        <dbReference type="SAM" id="MobiDB-lite"/>
    </source>
</evidence>
<evidence type="ECO:0000259" key="3">
    <source>
        <dbReference type="Pfam" id="PF12937"/>
    </source>
</evidence>
<gene>
    <name evidence="4" type="ORF">DFH08DRAFT_165745</name>
</gene>
<comment type="caution">
    <text evidence="4">The sequence shown here is derived from an EMBL/GenBank/DDBJ whole genome shotgun (WGS) entry which is preliminary data.</text>
</comment>
<dbReference type="Proteomes" id="UP001218218">
    <property type="component" value="Unassembled WGS sequence"/>
</dbReference>
<keyword evidence="5" id="KW-1185">Reference proteome</keyword>
<proteinExistence type="predicted"/>
<dbReference type="AlphaFoldDB" id="A0AAD7AQZ8"/>
<dbReference type="Gene3D" id="3.80.10.10">
    <property type="entry name" value="Ribonuclease Inhibitor"/>
    <property type="match status" value="1"/>
</dbReference>
<feature type="domain" description="F-box" evidence="3">
    <location>
        <begin position="85"/>
        <end position="140"/>
    </location>
</feature>